<dbReference type="InterPro" id="IPR009057">
    <property type="entry name" value="Homeodomain-like_sf"/>
</dbReference>
<evidence type="ECO:0000313" key="9">
    <source>
        <dbReference type="Proteomes" id="UP000288805"/>
    </source>
</evidence>
<dbReference type="PROSITE" id="PS50090">
    <property type="entry name" value="MYB_LIKE"/>
    <property type="match status" value="1"/>
</dbReference>
<evidence type="ECO:0000256" key="2">
    <source>
        <dbReference type="ARBA" id="ARBA00023015"/>
    </source>
</evidence>
<evidence type="ECO:0000313" key="8">
    <source>
        <dbReference type="EMBL" id="RVW25995.1"/>
    </source>
</evidence>
<dbReference type="Pfam" id="PF13837">
    <property type="entry name" value="Myb_DNA-bind_4"/>
    <property type="match status" value="1"/>
</dbReference>
<feature type="domain" description="Myb-like" evidence="6">
    <location>
        <begin position="59"/>
        <end position="123"/>
    </location>
</feature>
<dbReference type="EMBL" id="QGNW01002650">
    <property type="protein sequence ID" value="RVW13552.1"/>
    <property type="molecule type" value="Genomic_DNA"/>
</dbReference>
<organism evidence="7 9">
    <name type="scientific">Vitis vinifera</name>
    <name type="common">Grape</name>
    <dbReference type="NCBI Taxonomy" id="29760"/>
    <lineage>
        <taxon>Eukaryota</taxon>
        <taxon>Viridiplantae</taxon>
        <taxon>Streptophyta</taxon>
        <taxon>Embryophyta</taxon>
        <taxon>Tracheophyta</taxon>
        <taxon>Spermatophyta</taxon>
        <taxon>Magnoliopsida</taxon>
        <taxon>eudicotyledons</taxon>
        <taxon>Gunneridae</taxon>
        <taxon>Pentapetalae</taxon>
        <taxon>rosids</taxon>
        <taxon>Vitales</taxon>
        <taxon>Vitaceae</taxon>
        <taxon>Viteae</taxon>
        <taxon>Vitis</taxon>
    </lineage>
</organism>
<keyword evidence="3" id="KW-0238">DNA-binding</keyword>
<keyword evidence="4" id="KW-0804">Transcription</keyword>
<dbReference type="Proteomes" id="UP000288805">
    <property type="component" value="Unassembled WGS sequence"/>
</dbReference>
<accession>A0A438BRG2</accession>
<gene>
    <name evidence="7" type="primary">GT-1_6</name>
    <name evidence="8" type="synonym">GT-1_4</name>
    <name evidence="7" type="ORF">CK203_101441</name>
    <name evidence="8" type="ORF">CK203_116831</name>
</gene>
<evidence type="ECO:0000256" key="5">
    <source>
        <dbReference type="ARBA" id="ARBA00023242"/>
    </source>
</evidence>
<evidence type="ECO:0000313" key="7">
    <source>
        <dbReference type="EMBL" id="RVW13552.1"/>
    </source>
</evidence>
<dbReference type="EMBL" id="QGNW01002047">
    <property type="protein sequence ID" value="RVW25995.1"/>
    <property type="molecule type" value="Genomic_DNA"/>
</dbReference>
<evidence type="ECO:0000259" key="6">
    <source>
        <dbReference type="PROSITE" id="PS50090"/>
    </source>
</evidence>
<dbReference type="AlphaFoldDB" id="A0A438BRG2"/>
<dbReference type="PANTHER" id="PTHR21654">
    <property type="entry name" value="FI21293P1"/>
    <property type="match status" value="1"/>
</dbReference>
<dbReference type="Gene3D" id="1.10.10.60">
    <property type="entry name" value="Homeodomain-like"/>
    <property type="match status" value="1"/>
</dbReference>
<dbReference type="GO" id="GO:0003677">
    <property type="term" value="F:DNA binding"/>
    <property type="evidence" value="ECO:0007669"/>
    <property type="project" value="UniProtKB-KW"/>
</dbReference>
<comment type="caution">
    <text evidence="7">The sequence shown here is derived from an EMBL/GenBank/DDBJ whole genome shotgun (WGS) entry which is preliminary data.</text>
</comment>
<evidence type="ECO:0000256" key="1">
    <source>
        <dbReference type="ARBA" id="ARBA00004123"/>
    </source>
</evidence>
<sequence>MPRPMSFFVEEDEDMLMDADANNVEHVPQHDPHRHHPQRQHLQQILLTESSGEDIEIKVPRRRAETWVHDETHSLIAFRRELDEFFNTSKSNKHLWEQIAARMSELGYDRTAAMCTDKWRNLLKDYKKAQQRDGGSGKMYYEELEEFYAEKKRNDPYRKITSSRAPFMHISEKGE</sequence>
<name>A0A438BRG2_VITVI</name>
<proteinExistence type="predicted"/>
<keyword evidence="2" id="KW-0805">Transcription regulation</keyword>
<evidence type="ECO:0000256" key="4">
    <source>
        <dbReference type="ARBA" id="ARBA00023163"/>
    </source>
</evidence>
<dbReference type="InterPro" id="IPR001005">
    <property type="entry name" value="SANT/Myb"/>
</dbReference>
<dbReference type="PANTHER" id="PTHR21654:SF84">
    <property type="entry name" value="SI:DKEY-66I24.7"/>
    <property type="match status" value="1"/>
</dbReference>
<dbReference type="InterPro" id="IPR044822">
    <property type="entry name" value="Myb_DNA-bind_4"/>
</dbReference>
<keyword evidence="5" id="KW-0539">Nucleus</keyword>
<dbReference type="CDD" id="cd12203">
    <property type="entry name" value="GT1"/>
    <property type="match status" value="1"/>
</dbReference>
<reference evidence="7 9" key="1">
    <citation type="journal article" date="2018" name="PLoS Genet.">
        <title>Population sequencing reveals clonal diversity and ancestral inbreeding in the grapevine cultivar Chardonnay.</title>
        <authorList>
            <person name="Roach M.J."/>
            <person name="Johnson D.L."/>
            <person name="Bohlmann J."/>
            <person name="van Vuuren H.J."/>
            <person name="Jones S.J."/>
            <person name="Pretorius I.S."/>
            <person name="Schmidt S.A."/>
            <person name="Borneman A.R."/>
        </authorList>
    </citation>
    <scope>NUCLEOTIDE SEQUENCE [LARGE SCALE GENOMIC DNA]</scope>
    <source>
        <strain evidence="9">cv. Chardonnay</strain>
        <strain evidence="7">I10V1</strain>
        <tissue evidence="7">Leaf</tissue>
    </source>
</reference>
<dbReference type="GO" id="GO:0005634">
    <property type="term" value="C:nucleus"/>
    <property type="evidence" value="ECO:0007669"/>
    <property type="project" value="UniProtKB-SubCell"/>
</dbReference>
<dbReference type="SUPFAM" id="SSF46689">
    <property type="entry name" value="Homeodomain-like"/>
    <property type="match status" value="1"/>
</dbReference>
<evidence type="ECO:0000256" key="3">
    <source>
        <dbReference type="ARBA" id="ARBA00023125"/>
    </source>
</evidence>
<dbReference type="GO" id="GO:0006355">
    <property type="term" value="P:regulation of DNA-templated transcription"/>
    <property type="evidence" value="ECO:0007669"/>
    <property type="project" value="UniProtKB-ARBA"/>
</dbReference>
<comment type="subcellular location">
    <subcellularLocation>
        <location evidence="1">Nucleus</location>
    </subcellularLocation>
</comment>
<protein>
    <submittedName>
        <fullName evidence="7">Trihelix transcription factor GT-1</fullName>
    </submittedName>
</protein>